<protein>
    <submittedName>
        <fullName evidence="2">Putative processing peptidase beta subunit</fullName>
    </submittedName>
</protein>
<evidence type="ECO:0000313" key="2">
    <source>
        <dbReference type="EMBL" id="JAA72125.1"/>
    </source>
</evidence>
<accession>A0A0K8RM18</accession>
<sequence>MCLQEVCHTVVLLVLIGGLPASTPDRPRCTVGFAGVLRWPTRHPVVQRSHPRLRHIQQRLAECRRRQLVQTGGSIVFL</sequence>
<keyword evidence="1" id="KW-0732">Signal</keyword>
<feature type="chain" id="PRO_5005518640" evidence="1">
    <location>
        <begin position="22"/>
        <end position="78"/>
    </location>
</feature>
<proteinExistence type="evidence at transcript level"/>
<name>A0A0K8RM18_IXORI</name>
<feature type="signal peptide" evidence="1">
    <location>
        <begin position="1"/>
        <end position="21"/>
    </location>
</feature>
<dbReference type="EMBL" id="GADI01001683">
    <property type="protein sequence ID" value="JAA72125.1"/>
    <property type="molecule type" value="mRNA"/>
</dbReference>
<organism evidence="2">
    <name type="scientific">Ixodes ricinus</name>
    <name type="common">Common tick</name>
    <name type="synonym">Acarus ricinus</name>
    <dbReference type="NCBI Taxonomy" id="34613"/>
    <lineage>
        <taxon>Eukaryota</taxon>
        <taxon>Metazoa</taxon>
        <taxon>Ecdysozoa</taxon>
        <taxon>Arthropoda</taxon>
        <taxon>Chelicerata</taxon>
        <taxon>Arachnida</taxon>
        <taxon>Acari</taxon>
        <taxon>Parasitiformes</taxon>
        <taxon>Ixodida</taxon>
        <taxon>Ixodoidea</taxon>
        <taxon>Ixodidae</taxon>
        <taxon>Ixodinae</taxon>
        <taxon>Ixodes</taxon>
    </lineage>
</organism>
<reference evidence="2" key="1">
    <citation type="submission" date="2012-12" db="EMBL/GenBank/DDBJ databases">
        <title>Identification and characterization of a phenylalanine ammonia-lyase gene family in Isatis indigotica Fort.</title>
        <authorList>
            <person name="Liu Q."/>
            <person name="Chen J."/>
            <person name="Zhou X."/>
            <person name="Di P."/>
            <person name="Xiao Y."/>
            <person name="Xuan H."/>
            <person name="Zhang L."/>
            <person name="Chen W."/>
        </authorList>
    </citation>
    <scope>NUCLEOTIDE SEQUENCE</scope>
    <source>
        <tissue evidence="2">Salivary gland</tissue>
    </source>
</reference>
<dbReference type="AlphaFoldDB" id="A0A0K8RM18"/>
<evidence type="ECO:0000256" key="1">
    <source>
        <dbReference type="SAM" id="SignalP"/>
    </source>
</evidence>